<evidence type="ECO:0000256" key="1">
    <source>
        <dbReference type="ARBA" id="ARBA00022747"/>
    </source>
</evidence>
<sequence>MDILNLGILRSLPLLIPPPEEQTEIVRRVETLFAFADRLEARLAQAQTAATRLTPALLAKAFRGELVPQDPNDEPAAELLRRLQAERATAPKASAGRGRKAAVQSEG</sequence>
<evidence type="ECO:0000313" key="4">
    <source>
        <dbReference type="EMBL" id="KJA11787.1"/>
    </source>
</evidence>
<organism evidence="4 5">
    <name type="scientific">Acidovorax temperans</name>
    <dbReference type="NCBI Taxonomy" id="80878"/>
    <lineage>
        <taxon>Bacteria</taxon>
        <taxon>Pseudomonadati</taxon>
        <taxon>Pseudomonadota</taxon>
        <taxon>Betaproteobacteria</taxon>
        <taxon>Burkholderiales</taxon>
        <taxon>Comamonadaceae</taxon>
        <taxon>Acidovorax</taxon>
    </lineage>
</organism>
<dbReference type="AlphaFoldDB" id="A0A0D7KCW5"/>
<dbReference type="SUPFAM" id="SSF116734">
    <property type="entry name" value="DNA methylase specificity domain"/>
    <property type="match status" value="1"/>
</dbReference>
<dbReference type="InterPro" id="IPR051212">
    <property type="entry name" value="Type-I_RE_S_subunit"/>
</dbReference>
<keyword evidence="2" id="KW-0238">DNA-binding</keyword>
<name>A0A0D7KCW5_9BURK</name>
<evidence type="ECO:0000313" key="5">
    <source>
        <dbReference type="Proteomes" id="UP000032566"/>
    </source>
</evidence>
<accession>A0A0D7KCW5</accession>
<proteinExistence type="predicted"/>
<dbReference type="PANTHER" id="PTHR43140">
    <property type="entry name" value="TYPE-1 RESTRICTION ENZYME ECOKI SPECIFICITY PROTEIN"/>
    <property type="match status" value="1"/>
</dbReference>
<evidence type="ECO:0000256" key="2">
    <source>
        <dbReference type="ARBA" id="ARBA00023125"/>
    </source>
</evidence>
<keyword evidence="5" id="KW-1185">Reference proteome</keyword>
<dbReference type="GO" id="GO:0009307">
    <property type="term" value="P:DNA restriction-modification system"/>
    <property type="evidence" value="ECO:0007669"/>
    <property type="project" value="UniProtKB-KW"/>
</dbReference>
<dbReference type="PATRIC" id="fig|80878.5.peg.4213"/>
<dbReference type="InterPro" id="IPR044946">
    <property type="entry name" value="Restrct_endonuc_typeI_TRD_sf"/>
</dbReference>
<keyword evidence="1" id="KW-0680">Restriction system</keyword>
<evidence type="ECO:0000256" key="3">
    <source>
        <dbReference type="SAM" id="MobiDB-lite"/>
    </source>
</evidence>
<feature type="region of interest" description="Disordered" evidence="3">
    <location>
        <begin position="87"/>
        <end position="107"/>
    </location>
</feature>
<dbReference type="Proteomes" id="UP000032566">
    <property type="component" value="Unassembled WGS sequence"/>
</dbReference>
<dbReference type="GO" id="GO:0003677">
    <property type="term" value="F:DNA binding"/>
    <property type="evidence" value="ECO:0007669"/>
    <property type="project" value="UniProtKB-KW"/>
</dbReference>
<gene>
    <name evidence="4" type="ORF">RP29_03915</name>
</gene>
<reference evidence="4 5" key="1">
    <citation type="submission" date="2014-12" db="EMBL/GenBank/DDBJ databases">
        <title>Isolation of bacteria from lake water.</title>
        <authorList>
            <person name="Sheng K.-Y."/>
            <person name="Chin P.-S."/>
            <person name="Chan K.-G."/>
            <person name="Tan G.S."/>
        </authorList>
    </citation>
    <scope>NUCLEOTIDE SEQUENCE [LARGE SCALE GENOMIC DNA]</scope>
    <source>
        <strain evidence="4 5">KY4</strain>
    </source>
</reference>
<dbReference type="Gene3D" id="3.90.220.20">
    <property type="entry name" value="DNA methylase specificity domains"/>
    <property type="match status" value="2"/>
</dbReference>
<comment type="caution">
    <text evidence="4">The sequence shown here is derived from an EMBL/GenBank/DDBJ whole genome shotgun (WGS) entry which is preliminary data.</text>
</comment>
<dbReference type="PANTHER" id="PTHR43140:SF1">
    <property type="entry name" value="TYPE I RESTRICTION ENZYME ECOKI SPECIFICITY SUBUNIT"/>
    <property type="match status" value="1"/>
</dbReference>
<dbReference type="EMBL" id="JXYQ01000009">
    <property type="protein sequence ID" value="KJA11787.1"/>
    <property type="molecule type" value="Genomic_DNA"/>
</dbReference>
<protein>
    <submittedName>
        <fullName evidence="4">Specificity determinant HsdS</fullName>
    </submittedName>
</protein>
<dbReference type="STRING" id="80878.RP29_03915"/>